<dbReference type="AlphaFoldDB" id="A0A9D4GAX6"/>
<evidence type="ECO:0000259" key="3">
    <source>
        <dbReference type="Pfam" id="PF16041"/>
    </source>
</evidence>
<accession>A0A9D4GAX6</accession>
<gene>
    <name evidence="4" type="ORF">DPMN_142326</name>
</gene>
<feature type="transmembrane region" description="Helical" evidence="2">
    <location>
        <begin position="22"/>
        <end position="40"/>
    </location>
</feature>
<dbReference type="InterPro" id="IPR032010">
    <property type="entry name" value="APD1-4_M"/>
</dbReference>
<protein>
    <recommendedName>
        <fullName evidence="3">E3 ubiquitin-protein ligase APD1-4 middle domain-containing protein</fullName>
    </recommendedName>
</protein>
<dbReference type="PANTHER" id="PTHR39077">
    <property type="entry name" value="DUF4793 DOMAIN-CONTAINING PROTEIN"/>
    <property type="match status" value="1"/>
</dbReference>
<keyword evidence="2" id="KW-0472">Membrane</keyword>
<evidence type="ECO:0000313" key="4">
    <source>
        <dbReference type="EMBL" id="KAH3813856.1"/>
    </source>
</evidence>
<feature type="transmembrane region" description="Helical" evidence="2">
    <location>
        <begin position="52"/>
        <end position="70"/>
    </location>
</feature>
<organism evidence="4 5">
    <name type="scientific">Dreissena polymorpha</name>
    <name type="common">Zebra mussel</name>
    <name type="synonym">Mytilus polymorpha</name>
    <dbReference type="NCBI Taxonomy" id="45954"/>
    <lineage>
        <taxon>Eukaryota</taxon>
        <taxon>Metazoa</taxon>
        <taxon>Spiralia</taxon>
        <taxon>Lophotrochozoa</taxon>
        <taxon>Mollusca</taxon>
        <taxon>Bivalvia</taxon>
        <taxon>Autobranchia</taxon>
        <taxon>Heteroconchia</taxon>
        <taxon>Euheterodonta</taxon>
        <taxon>Imparidentia</taxon>
        <taxon>Neoheterodontei</taxon>
        <taxon>Myida</taxon>
        <taxon>Dreissenoidea</taxon>
        <taxon>Dreissenidae</taxon>
        <taxon>Dreissena</taxon>
    </lineage>
</organism>
<dbReference type="OrthoDB" id="6126656at2759"/>
<evidence type="ECO:0000256" key="2">
    <source>
        <dbReference type="SAM" id="Phobius"/>
    </source>
</evidence>
<evidence type="ECO:0000256" key="1">
    <source>
        <dbReference type="SAM" id="MobiDB-lite"/>
    </source>
</evidence>
<feature type="transmembrane region" description="Helical" evidence="2">
    <location>
        <begin position="284"/>
        <end position="307"/>
    </location>
</feature>
<feature type="region of interest" description="Disordered" evidence="1">
    <location>
        <begin position="347"/>
        <end position="368"/>
    </location>
</feature>
<evidence type="ECO:0000313" key="5">
    <source>
        <dbReference type="Proteomes" id="UP000828390"/>
    </source>
</evidence>
<proteinExistence type="predicted"/>
<dbReference type="Pfam" id="PF16041">
    <property type="entry name" value="APD1-4_M"/>
    <property type="match status" value="1"/>
</dbReference>
<keyword evidence="5" id="KW-1185">Reference proteome</keyword>
<sequence>MLTDHPTRRRHRSSESDDQDTPINFCYAILMLFMFLSCLLKMKPRTRIGLMWFYVMSASVLAGVFVYRHYDDISLSVSPTDMRLLDSISMELCSSVYIRAPSNFSVYSLSTQPKISGTFTFSKTMSNNIQYQYFTKWKYFHLSGTIANVYVCGELGLKFVIIKGADNFQDWIETEDCGTCTKHEYYLRQCDTGSQYQHFYVNVAESGDYYYVIINGAIDESTKHVDTEFIMTETRYDVSKGVEVCTNISLCNVELSYESKSVIIEMTEQGDFDSTVHISSTPRAYVYILLFVVFPIILGTLFTYIILRCARKCRSASQNERESDIFTVSNNERGFENPNFRLTLAPPSYREAPPSYEEVMAEQRENNS</sequence>
<dbReference type="PANTHER" id="PTHR39077:SF1">
    <property type="entry name" value="E3 UBIQUITIN-PROTEIN LIGASE APD1-4 MIDDLE DOMAIN-CONTAINING PROTEIN"/>
    <property type="match status" value="1"/>
</dbReference>
<reference evidence="4" key="1">
    <citation type="journal article" date="2019" name="bioRxiv">
        <title>The Genome of the Zebra Mussel, Dreissena polymorpha: A Resource for Invasive Species Research.</title>
        <authorList>
            <person name="McCartney M.A."/>
            <person name="Auch B."/>
            <person name="Kono T."/>
            <person name="Mallez S."/>
            <person name="Zhang Y."/>
            <person name="Obille A."/>
            <person name="Becker A."/>
            <person name="Abrahante J.E."/>
            <person name="Garbe J."/>
            <person name="Badalamenti J.P."/>
            <person name="Herman A."/>
            <person name="Mangelson H."/>
            <person name="Liachko I."/>
            <person name="Sullivan S."/>
            <person name="Sone E.D."/>
            <person name="Koren S."/>
            <person name="Silverstein K.A.T."/>
            <person name="Beckman K.B."/>
            <person name="Gohl D.M."/>
        </authorList>
    </citation>
    <scope>NUCLEOTIDE SEQUENCE</scope>
    <source>
        <strain evidence="4">Duluth1</strain>
        <tissue evidence="4">Whole animal</tissue>
    </source>
</reference>
<dbReference type="Proteomes" id="UP000828390">
    <property type="component" value="Unassembled WGS sequence"/>
</dbReference>
<reference evidence="4" key="2">
    <citation type="submission" date="2020-11" db="EMBL/GenBank/DDBJ databases">
        <authorList>
            <person name="McCartney M.A."/>
            <person name="Auch B."/>
            <person name="Kono T."/>
            <person name="Mallez S."/>
            <person name="Becker A."/>
            <person name="Gohl D.M."/>
            <person name="Silverstein K.A.T."/>
            <person name="Koren S."/>
            <person name="Bechman K.B."/>
            <person name="Herman A."/>
            <person name="Abrahante J.E."/>
            <person name="Garbe J."/>
        </authorList>
    </citation>
    <scope>NUCLEOTIDE SEQUENCE</scope>
    <source>
        <strain evidence="4">Duluth1</strain>
        <tissue evidence="4">Whole animal</tissue>
    </source>
</reference>
<keyword evidence="2" id="KW-0812">Transmembrane</keyword>
<comment type="caution">
    <text evidence="4">The sequence shown here is derived from an EMBL/GenBank/DDBJ whole genome shotgun (WGS) entry which is preliminary data.</text>
</comment>
<feature type="domain" description="E3 ubiquitin-protein ligase APD1-4 middle" evidence="3">
    <location>
        <begin position="201"/>
        <end position="298"/>
    </location>
</feature>
<dbReference type="EMBL" id="JAIWYP010000006">
    <property type="protein sequence ID" value="KAH3813856.1"/>
    <property type="molecule type" value="Genomic_DNA"/>
</dbReference>
<keyword evidence="2" id="KW-1133">Transmembrane helix</keyword>
<name>A0A9D4GAX6_DREPO</name>